<evidence type="ECO:0000313" key="2">
    <source>
        <dbReference type="Proteomes" id="UP000295064"/>
    </source>
</evidence>
<dbReference type="AlphaFoldDB" id="A0A4R6LTR6"/>
<proteinExistence type="predicted"/>
<accession>A0A4R6LTR6</accession>
<gene>
    <name evidence="1" type="ORF">DFR79_10996</name>
</gene>
<protein>
    <recommendedName>
        <fullName evidence="3">DUF951 domain-containing protein</fullName>
    </recommendedName>
</protein>
<dbReference type="PANTHER" id="PTHR38455">
    <property type="entry name" value="HYPOTHETICAL CYTOSOLIC PROTEIN"/>
    <property type="match status" value="1"/>
</dbReference>
<name>A0A4R6LTR6_9FIRM</name>
<sequence>GEGFLHLMQISNLTTMITINIFKKTIRFDVTQKFKGGLKMPKDFSVGDRVEFKKTHPCGGKNWKILRVGMDFKAKCETCERVIMLSRNKFEKSVKKKL</sequence>
<dbReference type="EMBL" id="SNWX01000009">
    <property type="protein sequence ID" value="TDO91346.1"/>
    <property type="molecule type" value="Genomic_DNA"/>
</dbReference>
<dbReference type="InterPro" id="IPR009296">
    <property type="entry name" value="DUF951"/>
</dbReference>
<dbReference type="PANTHER" id="PTHR38455:SF1">
    <property type="entry name" value="DUF951 DOMAIN-CONTAINING PROTEIN"/>
    <property type="match status" value="1"/>
</dbReference>
<dbReference type="Pfam" id="PF06107">
    <property type="entry name" value="DUF951"/>
    <property type="match status" value="1"/>
</dbReference>
<evidence type="ECO:0000313" key="1">
    <source>
        <dbReference type="EMBL" id="TDO91346.1"/>
    </source>
</evidence>
<evidence type="ECO:0008006" key="3">
    <source>
        <dbReference type="Google" id="ProtNLM"/>
    </source>
</evidence>
<organism evidence="1 2">
    <name type="scientific">Halanaerobium saccharolyticum</name>
    <dbReference type="NCBI Taxonomy" id="43595"/>
    <lineage>
        <taxon>Bacteria</taxon>
        <taxon>Bacillati</taxon>
        <taxon>Bacillota</taxon>
        <taxon>Clostridia</taxon>
        <taxon>Halanaerobiales</taxon>
        <taxon>Halanaerobiaceae</taxon>
        <taxon>Halanaerobium</taxon>
    </lineage>
</organism>
<dbReference type="Proteomes" id="UP000295064">
    <property type="component" value="Unassembled WGS sequence"/>
</dbReference>
<reference evidence="1 2" key="1">
    <citation type="submission" date="2019-03" db="EMBL/GenBank/DDBJ databases">
        <title>Subsurface microbial communities from deep shales in Ohio and West Virginia, USA.</title>
        <authorList>
            <person name="Wrighton K."/>
        </authorList>
    </citation>
    <scope>NUCLEOTIDE SEQUENCE [LARGE SCALE GENOMIC DNA]</scope>
    <source>
        <strain evidence="1 2">MA284_T2</strain>
    </source>
</reference>
<comment type="caution">
    <text evidence="1">The sequence shown here is derived from an EMBL/GenBank/DDBJ whole genome shotgun (WGS) entry which is preliminary data.</text>
</comment>
<feature type="non-terminal residue" evidence="1">
    <location>
        <position position="1"/>
    </location>
</feature>